<evidence type="ECO:0000256" key="3">
    <source>
        <dbReference type="ARBA" id="ARBA00022691"/>
    </source>
</evidence>
<dbReference type="PROSITE" id="PS00095">
    <property type="entry name" value="C5_MTASE_2"/>
    <property type="match status" value="1"/>
</dbReference>
<dbReference type="PRINTS" id="PR00105">
    <property type="entry name" value="C5METTRFRASE"/>
</dbReference>
<dbReference type="EC" id="2.1.1.204" evidence="4"/>
<accession>A0A7R9I1G8</accession>
<dbReference type="GO" id="GO:0032259">
    <property type="term" value="P:methylation"/>
    <property type="evidence" value="ECO:0007669"/>
    <property type="project" value="UniProtKB-KW"/>
</dbReference>
<dbReference type="PANTHER" id="PTHR46098:SF1">
    <property type="entry name" value="TRNA (CYTOSINE(38)-C(5))-METHYLTRANSFERASE"/>
    <property type="match status" value="1"/>
</dbReference>
<evidence type="ECO:0000256" key="8">
    <source>
        <dbReference type="RuleBase" id="RU000416"/>
    </source>
</evidence>
<proteinExistence type="inferred from homology"/>
<comment type="similarity">
    <text evidence="7 8">Belongs to the class I-like SAM-binding methyltransferase superfamily. C5-methyltransferase family.</text>
</comment>
<reference evidence="9" key="1">
    <citation type="submission" date="2020-11" db="EMBL/GenBank/DDBJ databases">
        <authorList>
            <person name="Tran Van P."/>
        </authorList>
    </citation>
    <scope>NUCLEOTIDE SEQUENCE</scope>
</reference>
<dbReference type="AlphaFoldDB" id="A0A7R9I1G8"/>
<evidence type="ECO:0000256" key="5">
    <source>
        <dbReference type="ARBA" id="ARBA00039681"/>
    </source>
</evidence>
<evidence type="ECO:0000256" key="6">
    <source>
        <dbReference type="ARBA" id="ARBA00042810"/>
    </source>
</evidence>
<name>A0A7R9I1G8_9NEOP</name>
<keyword evidence="3 7" id="KW-0949">S-adenosyl-L-methionine</keyword>
<dbReference type="InterPro" id="IPR050750">
    <property type="entry name" value="C5-MTase"/>
</dbReference>
<dbReference type="EMBL" id="OD565530">
    <property type="protein sequence ID" value="CAD7442017.1"/>
    <property type="molecule type" value="Genomic_DNA"/>
</dbReference>
<dbReference type="Pfam" id="PF00145">
    <property type="entry name" value="DNA_methylase"/>
    <property type="match status" value="1"/>
</dbReference>
<dbReference type="GO" id="GO:0008168">
    <property type="term" value="F:methyltransferase activity"/>
    <property type="evidence" value="ECO:0007669"/>
    <property type="project" value="UniProtKB-KW"/>
</dbReference>
<dbReference type="PANTHER" id="PTHR46098">
    <property type="entry name" value="TRNA (CYTOSINE(38)-C(5))-METHYLTRANSFERASE"/>
    <property type="match status" value="1"/>
</dbReference>
<keyword evidence="1 7" id="KW-0489">Methyltransferase</keyword>
<feature type="active site" evidence="7">
    <location>
        <position position="80"/>
    </location>
</feature>
<evidence type="ECO:0000256" key="1">
    <source>
        <dbReference type="ARBA" id="ARBA00022603"/>
    </source>
</evidence>
<evidence type="ECO:0000256" key="4">
    <source>
        <dbReference type="ARBA" id="ARBA00039081"/>
    </source>
</evidence>
<dbReference type="PROSITE" id="PS51679">
    <property type="entry name" value="SAM_MT_C5"/>
    <property type="match status" value="1"/>
</dbReference>
<gene>
    <name evidence="9" type="ORF">TBIB3V08_LOCUS4460</name>
</gene>
<dbReference type="InterPro" id="IPR031303">
    <property type="entry name" value="C5_meth_CS"/>
</dbReference>
<dbReference type="NCBIfam" id="TIGR00675">
    <property type="entry name" value="dcm"/>
    <property type="match status" value="1"/>
</dbReference>
<dbReference type="GO" id="GO:0005634">
    <property type="term" value="C:nucleus"/>
    <property type="evidence" value="ECO:0007669"/>
    <property type="project" value="TreeGrafter"/>
</dbReference>
<evidence type="ECO:0000256" key="7">
    <source>
        <dbReference type="PROSITE-ProRule" id="PRU01016"/>
    </source>
</evidence>
<dbReference type="Gene3D" id="3.90.120.10">
    <property type="entry name" value="DNA Methylase, subunit A, domain 2"/>
    <property type="match status" value="1"/>
</dbReference>
<evidence type="ECO:0000313" key="9">
    <source>
        <dbReference type="EMBL" id="CAD7442017.1"/>
    </source>
</evidence>
<dbReference type="InterPro" id="IPR001525">
    <property type="entry name" value="C5_MeTfrase"/>
</dbReference>
<evidence type="ECO:0000256" key="2">
    <source>
        <dbReference type="ARBA" id="ARBA00022679"/>
    </source>
</evidence>
<keyword evidence="2 7" id="KW-0808">Transferase</keyword>
<dbReference type="InterPro" id="IPR029063">
    <property type="entry name" value="SAM-dependent_MTases_sf"/>
</dbReference>
<dbReference type="Gene3D" id="3.40.50.150">
    <property type="entry name" value="Vaccinia Virus protein VP39"/>
    <property type="match status" value="1"/>
</dbReference>
<dbReference type="SUPFAM" id="SSF53335">
    <property type="entry name" value="S-adenosyl-L-methionine-dependent methyltransferases"/>
    <property type="match status" value="1"/>
</dbReference>
<sequence length="404" mass="45811">MRVLELYSGIGGMHYALNGNITESGVGVEVVAAADINTLANLVYRHNFPGTTLFQRNIQSLTVKEVDDMRIEMIVMSPPCQPFTRVGLKKDVSDVRTCSLLHVLTLLPDLKDSFRYLLVENVKGFEKSQARDNIISTLDSIDFSYQEFILSPSQFSIPNTRHRYYLVAKRRPLAFCFENTRSVVNMGALYPRIHRNLKDVPEDSKKYRPASLNELPVSLYDSSSENVSVSNLLSRLNLKHRSLVNQHNTDKSLCYPVEQILETGQSEEHMAQFRVPDKVLGRHVKLLDLVEPSSTRSCCFTKAYTHYVEGTGSVLCPAGTNAVVRELKRAGVIEPGSEQQLEILRRLGLRYFTEREIARLMCFPEVFTFPQDVSRRQKYRLLGNSINVHVVALLILLLVSEADK</sequence>
<protein>
    <recommendedName>
        <fullName evidence="5">tRNA (cytosine(38)-C(5))-methyltransferase</fullName>
        <ecNumber evidence="4">2.1.1.204</ecNumber>
    </recommendedName>
    <alternativeName>
        <fullName evidence="6">DNA (cytosine-5)-methyltransferase-like protein 2</fullName>
    </alternativeName>
</protein>
<organism evidence="9">
    <name type="scientific">Timema bartmani</name>
    <dbReference type="NCBI Taxonomy" id="61472"/>
    <lineage>
        <taxon>Eukaryota</taxon>
        <taxon>Metazoa</taxon>
        <taxon>Ecdysozoa</taxon>
        <taxon>Arthropoda</taxon>
        <taxon>Hexapoda</taxon>
        <taxon>Insecta</taxon>
        <taxon>Pterygota</taxon>
        <taxon>Neoptera</taxon>
        <taxon>Polyneoptera</taxon>
        <taxon>Phasmatodea</taxon>
        <taxon>Timematodea</taxon>
        <taxon>Timematoidea</taxon>
        <taxon>Timematidae</taxon>
        <taxon>Timema</taxon>
    </lineage>
</organism>